<feature type="transmembrane region" description="Helical" evidence="2">
    <location>
        <begin position="14"/>
        <end position="36"/>
    </location>
</feature>
<evidence type="ECO:0000256" key="2">
    <source>
        <dbReference type="SAM" id="Phobius"/>
    </source>
</evidence>
<organism evidence="3 4">
    <name type="scientific">Larinioides sclopetarius</name>
    <dbReference type="NCBI Taxonomy" id="280406"/>
    <lineage>
        <taxon>Eukaryota</taxon>
        <taxon>Metazoa</taxon>
        <taxon>Ecdysozoa</taxon>
        <taxon>Arthropoda</taxon>
        <taxon>Chelicerata</taxon>
        <taxon>Arachnida</taxon>
        <taxon>Araneae</taxon>
        <taxon>Araneomorphae</taxon>
        <taxon>Entelegynae</taxon>
        <taxon>Araneoidea</taxon>
        <taxon>Araneidae</taxon>
        <taxon>Larinioides</taxon>
    </lineage>
</organism>
<dbReference type="InterPro" id="IPR050468">
    <property type="entry name" value="Cuticle_Struct_Prot"/>
</dbReference>
<dbReference type="Proteomes" id="UP001497382">
    <property type="component" value="Unassembled WGS sequence"/>
</dbReference>
<dbReference type="Pfam" id="PF00379">
    <property type="entry name" value="Chitin_bind_4"/>
    <property type="match status" value="1"/>
</dbReference>
<dbReference type="PANTHER" id="PTHR10380">
    <property type="entry name" value="CUTICLE PROTEIN"/>
    <property type="match status" value="1"/>
</dbReference>
<dbReference type="PANTHER" id="PTHR10380:SF235">
    <property type="entry name" value="CUTICULAR PROTEIN 73D, ISOFORM B"/>
    <property type="match status" value="1"/>
</dbReference>
<keyword evidence="2" id="KW-0472">Membrane</keyword>
<keyword evidence="2" id="KW-1133">Transmembrane helix</keyword>
<name>A0AAV1ZIA7_9ARAC</name>
<keyword evidence="4" id="KW-1185">Reference proteome</keyword>
<evidence type="ECO:0008006" key="5">
    <source>
        <dbReference type="Google" id="ProtNLM"/>
    </source>
</evidence>
<keyword evidence="2" id="KW-0812">Transmembrane</keyword>
<dbReference type="AlphaFoldDB" id="A0AAV1ZIA7"/>
<evidence type="ECO:0000313" key="3">
    <source>
        <dbReference type="EMBL" id="CAL1271472.1"/>
    </source>
</evidence>
<accession>A0AAV1ZIA7</accession>
<dbReference type="PROSITE" id="PS51155">
    <property type="entry name" value="CHIT_BIND_RR_2"/>
    <property type="match status" value="1"/>
</dbReference>
<dbReference type="InterPro" id="IPR000618">
    <property type="entry name" value="Insect_cuticle"/>
</dbReference>
<proteinExistence type="predicted"/>
<keyword evidence="1" id="KW-0193">Cuticle</keyword>
<evidence type="ECO:0000256" key="1">
    <source>
        <dbReference type="PROSITE-ProRule" id="PRU00497"/>
    </source>
</evidence>
<protein>
    <recommendedName>
        <fullName evidence="5">Cuticle protein</fullName>
    </recommendedName>
</protein>
<comment type="caution">
    <text evidence="3">The sequence shown here is derived from an EMBL/GenBank/DDBJ whole genome shotgun (WGS) entry which is preliminary data.</text>
</comment>
<reference evidence="3 4" key="1">
    <citation type="submission" date="2024-04" db="EMBL/GenBank/DDBJ databases">
        <authorList>
            <person name="Rising A."/>
            <person name="Reimegard J."/>
            <person name="Sonavane S."/>
            <person name="Akerstrom W."/>
            <person name="Nylinder S."/>
            <person name="Hedman E."/>
            <person name="Kallberg Y."/>
        </authorList>
    </citation>
    <scope>NUCLEOTIDE SEQUENCE [LARGE SCALE GENOMIC DNA]</scope>
</reference>
<sequence>MFQTRYTTSNEKNYFLIVLNILLFAVISTICNCAVLKDSNRVVLEEDALQEPTNPPIPYNFEFDSRDQNGTTLFRKESKDPSGKVEGRYGYKDMYGIERIVEYIADKDGYRAKIRTNEPGIDRRNSAGVEFYSDSSNQHVQIAKKQGENLAAINYRLEDNSEERKNLVAGKVDAQIANQYSGPLSHPTTLRSQHHLFPQKQKDILRLNQNALLNSAQVDQPREVPTTPSNENNAIPQQLHYSQQLPAATGGRQQYEILNSQVPAYQYVSSKAQPQLIPAHRQLIAIPLNQFYIPQNQQPVALQHGALSSTTQVQTIDPQVIPRQPFYSLEGQSQVQKGSLLTVPLSYAQASHKGSEYIPLGRRVSGLSEYFQ</sequence>
<evidence type="ECO:0000313" key="4">
    <source>
        <dbReference type="Proteomes" id="UP001497382"/>
    </source>
</evidence>
<gene>
    <name evidence="3" type="ORF">LARSCL_LOCUS5833</name>
</gene>
<dbReference type="GO" id="GO:0062129">
    <property type="term" value="C:chitin-based extracellular matrix"/>
    <property type="evidence" value="ECO:0007669"/>
    <property type="project" value="TreeGrafter"/>
</dbReference>
<dbReference type="EMBL" id="CAXIEN010000054">
    <property type="protein sequence ID" value="CAL1271472.1"/>
    <property type="molecule type" value="Genomic_DNA"/>
</dbReference>
<dbReference type="GO" id="GO:0008010">
    <property type="term" value="F:structural constituent of chitin-based larval cuticle"/>
    <property type="evidence" value="ECO:0007669"/>
    <property type="project" value="TreeGrafter"/>
</dbReference>